<dbReference type="SUPFAM" id="SSF52540">
    <property type="entry name" value="P-loop containing nucleoside triphosphate hydrolases"/>
    <property type="match status" value="1"/>
</dbReference>
<dbReference type="PATRIC" id="fig|61647.15.peg.1374"/>
<comment type="caution">
    <text evidence="1">The sequence shown here is derived from an EMBL/GenBank/DDBJ whole genome shotgun (WGS) entry which is preliminary data.</text>
</comment>
<evidence type="ECO:0000313" key="2">
    <source>
        <dbReference type="Proteomes" id="UP000036196"/>
    </source>
</evidence>
<dbReference type="RefSeq" id="WP_048279609.1">
    <property type="nucleotide sequence ID" value="NZ_LDZF01000017.1"/>
</dbReference>
<dbReference type="AlphaFoldDB" id="A0A0J5LQZ8"/>
<proteinExistence type="predicted"/>
<protein>
    <submittedName>
        <fullName evidence="1">Uncharacterized protein</fullName>
    </submittedName>
</protein>
<accession>A0A0J5LQZ8</accession>
<sequence length="584" mass="64276">MIKRIDKIAITNVKGIESSVFDVQLIPNKPTLVVAPNGFGKSSIAAAFGCLRSKKMDLDKDQCHKGDEGRHPSLKISYTMQGGDKIEKEANHTKNELAATFGVHVINSQLVSKAKKLKIAGANIVTSAIEVTPIVLIKNIPPKEKFSYSFAAVKVGFGKNGKVLPNISNLLADNRIMAKIWNQVDFTKQDQAGVKKAIKALQEEINAGTGNTDKILADVKDETTQAVLAIDFVSGILAALAESGLNDFSQIEAILVALQIGDIHANDKAAFKKAAERANYAFEKAAYIEDFSALKGTWRNIQPKETADGLVIAFPKANQISNGERDIICFVAQLKKAKLQLKKKKAIILVIDEIFDYLDDANLVACQYYLTQMIAELKSEGRQIFPLIMTHLNPGFFRNFTFSDQKVCYLNKIAVSNKAVENIISKRDDPAISDAISKHFLHFHSEDVDLSNEFQALGLPADLAKASQFSVHCASQMQRYVEGKGFDPLAVCSGVRRKVEQLTFDSLAEESREEFLSVHKTVNKLQFAEAAGTTVPEVYYLLAVIYNDAMHIRPNQDNFSGLGTKLANLTIKHMISTLIQPDAL</sequence>
<dbReference type="Gene3D" id="3.40.50.300">
    <property type="entry name" value="P-loop containing nucleotide triphosphate hydrolases"/>
    <property type="match status" value="1"/>
</dbReference>
<dbReference type="EMBL" id="LDZF01000017">
    <property type="protein sequence ID" value="KMK12521.1"/>
    <property type="molecule type" value="Genomic_DNA"/>
</dbReference>
<organism evidence="1 2">
    <name type="scientific">Pluralibacter gergoviae</name>
    <name type="common">Enterobacter gergoviae</name>
    <dbReference type="NCBI Taxonomy" id="61647"/>
    <lineage>
        <taxon>Bacteria</taxon>
        <taxon>Pseudomonadati</taxon>
        <taxon>Pseudomonadota</taxon>
        <taxon>Gammaproteobacteria</taxon>
        <taxon>Enterobacterales</taxon>
        <taxon>Enterobacteriaceae</taxon>
        <taxon>Pluralibacter</taxon>
    </lineage>
</organism>
<gene>
    <name evidence="1" type="ORF">ABW06_15895</name>
</gene>
<evidence type="ECO:0000313" key="1">
    <source>
        <dbReference type="EMBL" id="KMK12521.1"/>
    </source>
</evidence>
<dbReference type="InterPro" id="IPR027417">
    <property type="entry name" value="P-loop_NTPase"/>
</dbReference>
<name>A0A0J5LQZ8_PLUGE</name>
<keyword evidence="2" id="KW-1185">Reference proteome</keyword>
<dbReference type="Proteomes" id="UP000036196">
    <property type="component" value="Unassembled WGS sequence"/>
</dbReference>
<reference evidence="1 2" key="1">
    <citation type="submission" date="2015-05" db="EMBL/GenBank/DDBJ databases">
        <title>Genome sequences of Pluralibacter gergoviae.</title>
        <authorList>
            <person name="Greninger A.L."/>
            <person name="Miller S."/>
        </authorList>
    </citation>
    <scope>NUCLEOTIDE SEQUENCE [LARGE SCALE GENOMIC DNA]</scope>
    <source>
        <strain evidence="1 2">JS81F13</strain>
    </source>
</reference>